<evidence type="ECO:0000313" key="1">
    <source>
        <dbReference type="EMBL" id="KAJ8480193.1"/>
    </source>
</evidence>
<organism evidence="1 2">
    <name type="scientific">Ensete ventricosum</name>
    <name type="common">Abyssinian banana</name>
    <name type="synonym">Musa ensete</name>
    <dbReference type="NCBI Taxonomy" id="4639"/>
    <lineage>
        <taxon>Eukaryota</taxon>
        <taxon>Viridiplantae</taxon>
        <taxon>Streptophyta</taxon>
        <taxon>Embryophyta</taxon>
        <taxon>Tracheophyta</taxon>
        <taxon>Spermatophyta</taxon>
        <taxon>Magnoliopsida</taxon>
        <taxon>Liliopsida</taxon>
        <taxon>Zingiberales</taxon>
        <taxon>Musaceae</taxon>
        <taxon>Ensete</taxon>
    </lineage>
</organism>
<dbReference type="AlphaFoldDB" id="A0AAV8QY21"/>
<sequence>MVSPYELLSTMNEEVALPGSSSSTSPQRIVLILAMGSSILHFDRLIPQESNKRLLRRLPRFTCQGFRRRISGRRGQWSLRTSCCLSMDEEAALPGPSTVDRAHQRHAPVHFLVSFLLLHSVGL</sequence>
<dbReference type="EMBL" id="JAQQAF010000006">
    <property type="protein sequence ID" value="KAJ8480193.1"/>
    <property type="molecule type" value="Genomic_DNA"/>
</dbReference>
<accession>A0AAV8QY21</accession>
<reference evidence="1 2" key="1">
    <citation type="submission" date="2022-12" db="EMBL/GenBank/DDBJ databases">
        <title>Chromosome-scale assembly of the Ensete ventricosum genome.</title>
        <authorList>
            <person name="Dussert Y."/>
            <person name="Stocks J."/>
            <person name="Wendawek A."/>
            <person name="Woldeyes F."/>
            <person name="Nichols R.A."/>
            <person name="Borrell J.S."/>
        </authorList>
    </citation>
    <scope>NUCLEOTIDE SEQUENCE [LARGE SCALE GENOMIC DNA]</scope>
    <source>
        <strain evidence="2">cv. Maze</strain>
        <tissue evidence="1">Seeds</tissue>
    </source>
</reference>
<keyword evidence="2" id="KW-1185">Reference proteome</keyword>
<evidence type="ECO:0000313" key="2">
    <source>
        <dbReference type="Proteomes" id="UP001222027"/>
    </source>
</evidence>
<protein>
    <submittedName>
        <fullName evidence="1">Uncharacterized protein</fullName>
    </submittedName>
</protein>
<gene>
    <name evidence="1" type="ORF">OPV22_023920</name>
</gene>
<name>A0AAV8QY21_ENSVE</name>
<dbReference type="Proteomes" id="UP001222027">
    <property type="component" value="Unassembled WGS sequence"/>
</dbReference>
<comment type="caution">
    <text evidence="1">The sequence shown here is derived from an EMBL/GenBank/DDBJ whole genome shotgun (WGS) entry which is preliminary data.</text>
</comment>
<proteinExistence type="predicted"/>